<evidence type="ECO:0000313" key="3">
    <source>
        <dbReference type="EMBL" id="GGF99983.1"/>
    </source>
</evidence>
<dbReference type="Proteomes" id="UP000636949">
    <property type="component" value="Unassembled WGS sequence"/>
</dbReference>
<evidence type="ECO:0000256" key="1">
    <source>
        <dbReference type="SAM" id="MobiDB-lite"/>
    </source>
</evidence>
<keyword evidence="4" id="KW-1185">Reference proteome</keyword>
<sequence>MRTIKKYLAAPVFVLLAASLSVADTTAKANDQAKVEDNPATQSCSAKTSDCNFGSNWELFKQNVSDTTSSGAQVAKDAANKASDYAQQGWDKTKSATAEGWQNTKDASNDAWEKTKKLAAEGWQNTKEAAQKGAEKIDNYFNANENDKRKAQEPTNSKNQAQLQENN</sequence>
<organism evidence="3 4">
    <name type="scientific">Cysteiniphilum litorale</name>
    <dbReference type="NCBI Taxonomy" id="2056700"/>
    <lineage>
        <taxon>Bacteria</taxon>
        <taxon>Pseudomonadati</taxon>
        <taxon>Pseudomonadota</taxon>
        <taxon>Gammaproteobacteria</taxon>
        <taxon>Thiotrichales</taxon>
        <taxon>Fastidiosibacteraceae</taxon>
        <taxon>Cysteiniphilum</taxon>
    </lineage>
</organism>
<dbReference type="AlphaFoldDB" id="A0A8J2Z525"/>
<accession>A0A8J2Z525</accession>
<keyword evidence="2" id="KW-0732">Signal</keyword>
<name>A0A8J2Z525_9GAMM</name>
<feature type="compositionally biased region" description="Basic and acidic residues" evidence="1">
    <location>
        <begin position="107"/>
        <end position="119"/>
    </location>
</feature>
<feature type="chain" id="PRO_5035213164" evidence="2">
    <location>
        <begin position="24"/>
        <end position="167"/>
    </location>
</feature>
<dbReference type="RefSeq" id="WP_117002938.1">
    <property type="nucleotide sequence ID" value="NZ_BMJS01000018.1"/>
</dbReference>
<evidence type="ECO:0000256" key="2">
    <source>
        <dbReference type="SAM" id="SignalP"/>
    </source>
</evidence>
<dbReference type="OrthoDB" id="9827297at2"/>
<evidence type="ECO:0000313" key="4">
    <source>
        <dbReference type="Proteomes" id="UP000636949"/>
    </source>
</evidence>
<feature type="signal peptide" evidence="2">
    <location>
        <begin position="1"/>
        <end position="23"/>
    </location>
</feature>
<feature type="compositionally biased region" description="Polar residues" evidence="1">
    <location>
        <begin position="153"/>
        <end position="167"/>
    </location>
</feature>
<dbReference type="Gene3D" id="1.10.287.700">
    <property type="entry name" value="Helix hairpin bin"/>
    <property type="match status" value="1"/>
</dbReference>
<reference evidence="3" key="2">
    <citation type="submission" date="2020-09" db="EMBL/GenBank/DDBJ databases">
        <authorList>
            <person name="Sun Q."/>
            <person name="Zhou Y."/>
        </authorList>
    </citation>
    <scope>NUCLEOTIDE SEQUENCE</scope>
    <source>
        <strain evidence="3">CGMCC 1.15758</strain>
    </source>
</reference>
<protein>
    <submittedName>
        <fullName evidence="3">Uncharacterized protein</fullName>
    </submittedName>
</protein>
<dbReference type="EMBL" id="BMJS01000018">
    <property type="protein sequence ID" value="GGF99983.1"/>
    <property type="molecule type" value="Genomic_DNA"/>
</dbReference>
<comment type="caution">
    <text evidence="3">The sequence shown here is derived from an EMBL/GenBank/DDBJ whole genome shotgun (WGS) entry which is preliminary data.</text>
</comment>
<gene>
    <name evidence="3" type="ORF">GCM10010995_16640</name>
</gene>
<feature type="compositionally biased region" description="Basic and acidic residues" evidence="1">
    <location>
        <begin position="129"/>
        <end position="138"/>
    </location>
</feature>
<feature type="region of interest" description="Disordered" evidence="1">
    <location>
        <begin position="78"/>
        <end position="167"/>
    </location>
</feature>
<reference evidence="3" key="1">
    <citation type="journal article" date="2014" name="Int. J. Syst. Evol. Microbiol.">
        <title>Complete genome sequence of Corynebacterium casei LMG S-19264T (=DSM 44701T), isolated from a smear-ripened cheese.</title>
        <authorList>
            <consortium name="US DOE Joint Genome Institute (JGI-PGF)"/>
            <person name="Walter F."/>
            <person name="Albersmeier A."/>
            <person name="Kalinowski J."/>
            <person name="Ruckert C."/>
        </authorList>
    </citation>
    <scope>NUCLEOTIDE SEQUENCE</scope>
    <source>
        <strain evidence="3">CGMCC 1.15758</strain>
    </source>
</reference>
<proteinExistence type="predicted"/>